<evidence type="ECO:0000313" key="10">
    <source>
        <dbReference type="EMBL" id="MDT2370147.1"/>
    </source>
</evidence>
<dbReference type="RefSeq" id="WP_002289214.1">
    <property type="nucleotide sequence ID" value="NZ_AP026566.1"/>
</dbReference>
<keyword evidence="3" id="KW-0963">Cytoplasm</keyword>
<keyword evidence="7" id="KW-0418">Kinase</keyword>
<evidence type="ECO:0000259" key="8">
    <source>
        <dbReference type="PROSITE" id="PS51096"/>
    </source>
</evidence>
<keyword evidence="2" id="KW-0813">Transport</keyword>
<reference evidence="11 13" key="2">
    <citation type="submission" date="2017-02" db="EMBL/GenBank/DDBJ databases">
        <title>Clonality and virulence of isolates of VRE in Hematopoietic Stem Cell Transplanted (HSCT) patients.</title>
        <authorList>
            <person name="Marchi A.P."/>
            <person name="Martins R.C."/>
            <person name="Marie S.K."/>
            <person name="Levin A.S."/>
            <person name="Costa S.F."/>
        </authorList>
    </citation>
    <scope>NUCLEOTIDE SEQUENCE [LARGE SCALE GENOMIC DNA]</scope>
    <source>
        <strain evidence="11 13">LIM1759</strain>
    </source>
</reference>
<comment type="caution">
    <text evidence="9">The sequence shown here is derived from an EMBL/GenBank/DDBJ whole genome shotgun (WGS) entry which is preliminary data.</text>
</comment>
<evidence type="ECO:0000313" key="11">
    <source>
        <dbReference type="EMBL" id="OOL80042.1"/>
    </source>
</evidence>
<sequence length="136" mass="15251">MEFIITSHGNIAIGFVDTLKMFFGDNLNCHVVTLGDAGIEEFRENIEKIVSQVKNQEVMVFADLIGGTPFNEFAKRSEVFQNGFQLLGGMNLGILIEAVNLRLQGKKSDDIIENLRNMNTIACLADMQRHTNEEDE</sequence>
<keyword evidence="4 10" id="KW-0762">Sugar transport</keyword>
<dbReference type="EMBL" id="JARPTX010000024">
    <property type="protein sequence ID" value="MDT2370147.1"/>
    <property type="molecule type" value="Genomic_DNA"/>
</dbReference>
<dbReference type="CDD" id="cd00006">
    <property type="entry name" value="PTS_IIA_man"/>
    <property type="match status" value="1"/>
</dbReference>
<reference evidence="9 12" key="1">
    <citation type="submission" date="2016-01" db="EMBL/GenBank/DDBJ databases">
        <title>Molecular Mechanisms for transfer of large genomic segments between Enterococcus faecium strains.</title>
        <authorList>
            <person name="Garcia-Solache M.A."/>
            <person name="Lebreton F."/>
            <person name="Mclaughlin R.E."/>
            <person name="Whiteaker J.D."/>
            <person name="Gilmore M.S."/>
            <person name="Rice L.B."/>
        </authorList>
    </citation>
    <scope>NUCLEOTIDE SEQUENCE [LARGE SCALE GENOMIC DNA]</scope>
    <source>
        <strain evidence="9 12">D344RRF x C68</strain>
    </source>
</reference>
<dbReference type="AlphaFoldDB" id="A0A132P922"/>
<proteinExistence type="predicted"/>
<dbReference type="InterPro" id="IPR033887">
    <property type="entry name" value="PTS_IIA_man"/>
</dbReference>
<evidence type="ECO:0000313" key="13">
    <source>
        <dbReference type="Proteomes" id="UP000191171"/>
    </source>
</evidence>
<keyword evidence="5" id="KW-0808">Transferase</keyword>
<dbReference type="GO" id="GO:0005737">
    <property type="term" value="C:cytoplasm"/>
    <property type="evidence" value="ECO:0007669"/>
    <property type="project" value="UniProtKB-SubCell"/>
</dbReference>
<dbReference type="OMA" id="NDSVICF"/>
<dbReference type="PANTHER" id="PTHR33799:SF1">
    <property type="entry name" value="PTS SYSTEM MANNOSE-SPECIFIC EIIAB COMPONENT-RELATED"/>
    <property type="match status" value="1"/>
</dbReference>
<comment type="subcellular location">
    <subcellularLocation>
        <location evidence="1">Cytoplasm</location>
    </subcellularLocation>
</comment>
<dbReference type="Proteomes" id="UP000070452">
    <property type="component" value="Unassembled WGS sequence"/>
</dbReference>
<dbReference type="Proteomes" id="UP001260956">
    <property type="component" value="Unassembled WGS sequence"/>
</dbReference>
<dbReference type="InterPro" id="IPR036662">
    <property type="entry name" value="PTS_EIIA_man-typ_sf"/>
</dbReference>
<keyword evidence="6" id="KW-0598">Phosphotransferase system</keyword>
<evidence type="ECO:0000256" key="5">
    <source>
        <dbReference type="ARBA" id="ARBA00022679"/>
    </source>
</evidence>
<dbReference type="GO" id="GO:0016301">
    <property type="term" value="F:kinase activity"/>
    <property type="evidence" value="ECO:0007669"/>
    <property type="project" value="UniProtKB-KW"/>
</dbReference>
<dbReference type="SUPFAM" id="SSF53062">
    <property type="entry name" value="PTS system fructose IIA component-like"/>
    <property type="match status" value="1"/>
</dbReference>
<accession>A0A132P922</accession>
<organism evidence="9 12">
    <name type="scientific">Enterococcus faecium</name>
    <name type="common">Streptococcus faecium</name>
    <dbReference type="NCBI Taxonomy" id="1352"/>
    <lineage>
        <taxon>Bacteria</taxon>
        <taxon>Bacillati</taxon>
        <taxon>Bacillota</taxon>
        <taxon>Bacilli</taxon>
        <taxon>Lactobacillales</taxon>
        <taxon>Enterococcaceae</taxon>
        <taxon>Enterococcus</taxon>
    </lineage>
</organism>
<dbReference type="Gene3D" id="3.40.50.510">
    <property type="entry name" value="Phosphotransferase system, mannose-type IIA component"/>
    <property type="match status" value="1"/>
</dbReference>
<evidence type="ECO:0000313" key="12">
    <source>
        <dbReference type="Proteomes" id="UP000070452"/>
    </source>
</evidence>
<evidence type="ECO:0000256" key="7">
    <source>
        <dbReference type="ARBA" id="ARBA00022777"/>
    </source>
</evidence>
<evidence type="ECO:0000256" key="3">
    <source>
        <dbReference type="ARBA" id="ARBA00022490"/>
    </source>
</evidence>
<dbReference type="PANTHER" id="PTHR33799">
    <property type="entry name" value="PTS PERMEASE-RELATED-RELATED"/>
    <property type="match status" value="1"/>
</dbReference>
<evidence type="ECO:0000256" key="4">
    <source>
        <dbReference type="ARBA" id="ARBA00022597"/>
    </source>
</evidence>
<dbReference type="PROSITE" id="PS51096">
    <property type="entry name" value="PTS_EIIA_TYPE_4"/>
    <property type="match status" value="1"/>
</dbReference>
<dbReference type="EMBL" id="LRHK01000001">
    <property type="protein sequence ID" value="KWX18813.1"/>
    <property type="molecule type" value="Genomic_DNA"/>
</dbReference>
<evidence type="ECO:0000256" key="1">
    <source>
        <dbReference type="ARBA" id="ARBA00004496"/>
    </source>
</evidence>
<protein>
    <submittedName>
        <fullName evidence="9">PTS fructose transporter subunit IIA</fullName>
    </submittedName>
    <submittedName>
        <fullName evidence="10">PTS sugar transporter subunit IIA</fullName>
    </submittedName>
</protein>
<name>A0A132P922_ENTFC</name>
<dbReference type="Pfam" id="PF03610">
    <property type="entry name" value="EIIA-man"/>
    <property type="match status" value="1"/>
</dbReference>
<dbReference type="Proteomes" id="UP000191171">
    <property type="component" value="Unassembled WGS sequence"/>
</dbReference>
<feature type="domain" description="PTS EIIA type-4" evidence="8">
    <location>
        <begin position="1"/>
        <end position="136"/>
    </location>
</feature>
<evidence type="ECO:0000256" key="6">
    <source>
        <dbReference type="ARBA" id="ARBA00022683"/>
    </source>
</evidence>
<dbReference type="PATRIC" id="fig|1352.1358.peg.1325"/>
<evidence type="ECO:0000256" key="2">
    <source>
        <dbReference type="ARBA" id="ARBA00022448"/>
    </source>
</evidence>
<dbReference type="GO" id="GO:0016020">
    <property type="term" value="C:membrane"/>
    <property type="evidence" value="ECO:0007669"/>
    <property type="project" value="InterPro"/>
</dbReference>
<dbReference type="InterPro" id="IPR051471">
    <property type="entry name" value="Bacterial_PTS_sugar_comp"/>
</dbReference>
<dbReference type="EMBL" id="MVGJ01000095">
    <property type="protein sequence ID" value="OOL80042.1"/>
    <property type="molecule type" value="Genomic_DNA"/>
</dbReference>
<dbReference type="GO" id="GO:0009401">
    <property type="term" value="P:phosphoenolpyruvate-dependent sugar phosphotransferase system"/>
    <property type="evidence" value="ECO:0007669"/>
    <property type="project" value="UniProtKB-KW"/>
</dbReference>
<evidence type="ECO:0000313" key="9">
    <source>
        <dbReference type="EMBL" id="KWX18813.1"/>
    </source>
</evidence>
<reference evidence="10" key="3">
    <citation type="submission" date="2023-03" db="EMBL/GenBank/DDBJ databases">
        <authorList>
            <person name="Shen W."/>
            <person name="Cai J."/>
        </authorList>
    </citation>
    <scope>NUCLEOTIDE SEQUENCE</scope>
    <source>
        <strain evidence="10">B1010-2</strain>
    </source>
</reference>
<gene>
    <name evidence="9" type="ORF">AWT83_10165</name>
    <name evidence="11" type="ORF">B1P95_13180</name>
    <name evidence="10" type="ORF">P6Z85_08240</name>
</gene>
<dbReference type="InterPro" id="IPR004701">
    <property type="entry name" value="PTS_EIIA_man-typ"/>
</dbReference>